<dbReference type="HAMAP" id="MF_03109">
    <property type="entry name" value="Sey1"/>
    <property type="match status" value="1"/>
</dbReference>
<name>A0ABR2WUN6_9FUNG</name>
<keyword evidence="12" id="KW-1185">Reference proteome</keyword>
<proteinExistence type="inferred from homology"/>
<evidence type="ECO:0000259" key="10">
    <source>
        <dbReference type="PROSITE" id="PS51715"/>
    </source>
</evidence>
<keyword evidence="2 8" id="KW-0547">Nucleotide-binding</keyword>
<comment type="subcellular location">
    <subcellularLocation>
        <location evidence="8">Endoplasmic reticulum membrane</location>
        <topology evidence="8">Multi-pass membrane protein</topology>
    </subcellularLocation>
    <text evidence="8">Enriched in the cortical ER. Concentrated in punctae along the ER tubules.</text>
</comment>
<dbReference type="PANTHER" id="PTHR45923">
    <property type="entry name" value="PROTEIN SEY1"/>
    <property type="match status" value="1"/>
</dbReference>
<dbReference type="PANTHER" id="PTHR45923:SF2">
    <property type="entry name" value="PROTEIN SEY1"/>
    <property type="match status" value="1"/>
</dbReference>
<dbReference type="Proteomes" id="UP001479436">
    <property type="component" value="Unassembled WGS sequence"/>
</dbReference>
<feature type="binding site" evidence="8">
    <location>
        <begin position="72"/>
        <end position="79"/>
    </location>
    <ligand>
        <name>GTP</name>
        <dbReference type="ChEBI" id="CHEBI:37565"/>
    </ligand>
</feature>
<dbReference type="Pfam" id="PF20428">
    <property type="entry name" value="Sey1_3HB"/>
    <property type="match status" value="1"/>
</dbReference>
<evidence type="ECO:0000256" key="8">
    <source>
        <dbReference type="HAMAP-Rule" id="MF_03109"/>
    </source>
</evidence>
<feature type="domain" description="GB1/RHD3-type G" evidence="10">
    <location>
        <begin position="62"/>
        <end position="278"/>
    </location>
</feature>
<evidence type="ECO:0000313" key="12">
    <source>
        <dbReference type="Proteomes" id="UP001479436"/>
    </source>
</evidence>
<dbReference type="Gene3D" id="3.40.50.300">
    <property type="entry name" value="P-loop containing nucleotide triphosphate hydrolases"/>
    <property type="match status" value="1"/>
</dbReference>
<dbReference type="InterPro" id="IPR046758">
    <property type="entry name" value="Sey1/RHD3-like_3HB"/>
</dbReference>
<comment type="caution">
    <text evidence="11">The sequence shown here is derived from an EMBL/GenBank/DDBJ whole genome shotgun (WGS) entry which is preliminary data.</text>
</comment>
<evidence type="ECO:0000256" key="3">
    <source>
        <dbReference type="ARBA" id="ARBA00022801"/>
    </source>
</evidence>
<protein>
    <submittedName>
        <fullName evidence="11">Dynamin-like GTPase that mediates homotypic ER fusion</fullName>
    </submittedName>
</protein>
<evidence type="ECO:0000313" key="11">
    <source>
        <dbReference type="EMBL" id="KAK9765237.1"/>
    </source>
</evidence>
<reference evidence="11 12" key="1">
    <citation type="submission" date="2023-04" db="EMBL/GenBank/DDBJ databases">
        <title>Genome of Basidiobolus ranarum AG-B5.</title>
        <authorList>
            <person name="Stajich J.E."/>
            <person name="Carter-House D."/>
            <person name="Gryganskyi A."/>
        </authorList>
    </citation>
    <scope>NUCLEOTIDE SEQUENCE [LARGE SCALE GENOMIC DNA]</scope>
    <source>
        <strain evidence="11 12">AG-B5</strain>
    </source>
</reference>
<dbReference type="SUPFAM" id="SSF52540">
    <property type="entry name" value="P-loop containing nucleoside triphosphate hydrolases"/>
    <property type="match status" value="1"/>
</dbReference>
<dbReference type="Pfam" id="PF05879">
    <property type="entry name" value="RHD3_GTPase"/>
    <property type="match status" value="1"/>
</dbReference>
<gene>
    <name evidence="11" type="primary">SEY1_2</name>
    <name evidence="8" type="synonym">SEY1</name>
    <name evidence="11" type="ORF">K7432_006589</name>
</gene>
<keyword evidence="1 8" id="KW-0812">Transmembrane</keyword>
<evidence type="ECO:0000256" key="9">
    <source>
        <dbReference type="SAM" id="Phobius"/>
    </source>
</evidence>
<keyword evidence="7 8" id="KW-0472">Membrane</keyword>
<feature type="transmembrane region" description="Helical" evidence="9">
    <location>
        <begin position="680"/>
        <end position="697"/>
    </location>
</feature>
<dbReference type="InterPro" id="IPR030386">
    <property type="entry name" value="G_GB1_RHD3_dom"/>
</dbReference>
<evidence type="ECO:0000256" key="1">
    <source>
        <dbReference type="ARBA" id="ARBA00022692"/>
    </source>
</evidence>
<keyword evidence="4 8" id="KW-0256">Endoplasmic reticulum</keyword>
<accession>A0ABR2WUN6</accession>
<evidence type="ECO:0000256" key="2">
    <source>
        <dbReference type="ARBA" id="ARBA00022741"/>
    </source>
</evidence>
<sequence length="772" mass="88242">MDSFTTAPTNNETSVNGAAVVETLALSLENSYPQLQIIDENQTFSDQVNKYMEEHWQLINSGFDYNVVAVFGSQSTGKSTLLNSVFGTSFNVMDEKRRAQTTKGIWISRGQGMKVLVMDVEGTDGRERGEDQDFERKSALFSMATAEAIIINQWENMVGLYNGANMGLLKTVFEVNLQLFQQKGKQKTLLFFVIRDFIGNTPLENLTTTLTNDLNKLWSGLSKPEGLEDSHITDFFDFAFAALPHKILLPEKFDEGVAALRKRFTDSSDSEYIFKSYYHKMIPADGFSVFLQAIWEKIVTNRDLDLPTQRELLAQYRCDEIANSVFNVFLDAIKEFKRPIETGSVIENLGPRIDEIRQIAIKSFDKDASRYHQEVYQRKREDIINKLNSQLHSFYLGQLKNLHRKAVAMFTDSLKEQLKGDKYDFGAIVSKSKKEAETYFSQNAQAVTLAETGWSFEEESIQLDQRLEEIALAQKRDEMKKLVTALEKHIRNTLNETVPVLLTAGNSDMWRKSLEAFKEVTEDAEEKLAKRSGCFNSDDQEMKSSIQNLRVRSWEILCQKIKDETADHMMILKLRNKLEENFRYDPQGLPRVWKPEDDMDGVFRKAKEQAVQMLPIFAKIDIREADFEPELFFPQDYDFGSTLTVLSSAKQQDLLSRFAREADALFLEAKRSIVATTTRVPYWIIVLLMVLGWNEFLSILSNPIYLIFAIFTGAVSYLVYALNLSGPASRVLTTVFDKAVHQISAPLSELKPNHPHVAKPRVEDEIEMTTKN</sequence>
<dbReference type="InterPro" id="IPR008803">
    <property type="entry name" value="RHD3/Sey1"/>
</dbReference>
<evidence type="ECO:0000256" key="5">
    <source>
        <dbReference type="ARBA" id="ARBA00022989"/>
    </source>
</evidence>
<dbReference type="PROSITE" id="PS51715">
    <property type="entry name" value="G_GB1_RHD3"/>
    <property type="match status" value="1"/>
</dbReference>
<evidence type="ECO:0000256" key="6">
    <source>
        <dbReference type="ARBA" id="ARBA00023134"/>
    </source>
</evidence>
<comment type="similarity">
    <text evidence="8">Belongs to the TRAFAC class dynamin-like GTPase superfamily. GB1/RHD3 GTPase family. RHD3 subfamily.</text>
</comment>
<keyword evidence="5 8" id="KW-1133">Transmembrane helix</keyword>
<dbReference type="CDD" id="cd01851">
    <property type="entry name" value="GBP"/>
    <property type="match status" value="1"/>
</dbReference>
<dbReference type="EMBL" id="JASJQH010000296">
    <property type="protein sequence ID" value="KAK9765237.1"/>
    <property type="molecule type" value="Genomic_DNA"/>
</dbReference>
<organism evidence="11 12">
    <name type="scientific">Basidiobolus ranarum</name>
    <dbReference type="NCBI Taxonomy" id="34480"/>
    <lineage>
        <taxon>Eukaryota</taxon>
        <taxon>Fungi</taxon>
        <taxon>Fungi incertae sedis</taxon>
        <taxon>Zoopagomycota</taxon>
        <taxon>Entomophthoromycotina</taxon>
        <taxon>Basidiobolomycetes</taxon>
        <taxon>Basidiobolales</taxon>
        <taxon>Basidiobolaceae</taxon>
        <taxon>Basidiobolus</taxon>
    </lineage>
</organism>
<evidence type="ECO:0000256" key="7">
    <source>
        <dbReference type="ARBA" id="ARBA00023136"/>
    </source>
</evidence>
<feature type="transmembrane region" description="Helical" evidence="9">
    <location>
        <begin position="704"/>
        <end position="722"/>
    </location>
</feature>
<dbReference type="InterPro" id="IPR027417">
    <property type="entry name" value="P-loop_NTPase"/>
</dbReference>
<feature type="topological domain" description="Cytoplasmic" evidence="8">
    <location>
        <begin position="725"/>
        <end position="772"/>
    </location>
</feature>
<keyword evidence="6 8" id="KW-0342">GTP-binding</keyword>
<feature type="topological domain" description="Lumenal" evidence="8">
    <location>
        <begin position="701"/>
        <end position="703"/>
    </location>
</feature>
<evidence type="ECO:0000256" key="4">
    <source>
        <dbReference type="ARBA" id="ARBA00022824"/>
    </source>
</evidence>
<feature type="topological domain" description="Cytoplasmic" evidence="8">
    <location>
        <begin position="1"/>
        <end position="679"/>
    </location>
</feature>
<keyword evidence="3 8" id="KW-0378">Hydrolase</keyword>